<comment type="pathway">
    <text evidence="1 8">Amino-acid biosynthesis; L-histidine biosynthesis; L-histidine from 5-phospho-alpha-D-ribose 1-diphosphate: step 8/9.</text>
</comment>
<dbReference type="AlphaFoldDB" id="E1YII2"/>
<gene>
    <name evidence="10" type="ORF">N47_D28380</name>
</gene>
<evidence type="ECO:0000313" key="10">
    <source>
        <dbReference type="EMBL" id="CBX30029.1"/>
    </source>
</evidence>
<evidence type="ECO:0000256" key="2">
    <source>
        <dbReference type="ARBA" id="ARBA00009152"/>
    </source>
</evidence>
<evidence type="ECO:0000256" key="5">
    <source>
        <dbReference type="ARBA" id="ARBA00022801"/>
    </source>
</evidence>
<dbReference type="UniPathway" id="UPA00031">
    <property type="reaction ID" value="UER00013"/>
</dbReference>
<evidence type="ECO:0000256" key="4">
    <source>
        <dbReference type="ARBA" id="ARBA00022605"/>
    </source>
</evidence>
<dbReference type="InterPro" id="IPR004013">
    <property type="entry name" value="PHP_dom"/>
</dbReference>
<accession>E1YII2</accession>
<evidence type="ECO:0000256" key="7">
    <source>
        <dbReference type="ARBA" id="ARBA00049158"/>
    </source>
</evidence>
<evidence type="ECO:0000259" key="9">
    <source>
        <dbReference type="Pfam" id="PF02811"/>
    </source>
</evidence>
<dbReference type="GO" id="GO:0000105">
    <property type="term" value="P:L-histidine biosynthetic process"/>
    <property type="evidence" value="ECO:0007669"/>
    <property type="project" value="UniProtKB-UniRule"/>
</dbReference>
<organism evidence="10">
    <name type="scientific">uncultured Desulfobacterium sp</name>
    <dbReference type="NCBI Taxonomy" id="201089"/>
    <lineage>
        <taxon>Bacteria</taxon>
        <taxon>Pseudomonadati</taxon>
        <taxon>Thermodesulfobacteriota</taxon>
        <taxon>Desulfobacteria</taxon>
        <taxon>Desulfobacterales</taxon>
        <taxon>Desulfobacteriaceae</taxon>
        <taxon>Desulfobacterium</taxon>
        <taxon>environmental samples</taxon>
    </lineage>
</organism>
<keyword evidence="5 8" id="KW-0378">Hydrolase</keyword>
<dbReference type="GO" id="GO:0005737">
    <property type="term" value="C:cytoplasm"/>
    <property type="evidence" value="ECO:0007669"/>
    <property type="project" value="TreeGrafter"/>
</dbReference>
<evidence type="ECO:0000256" key="8">
    <source>
        <dbReference type="RuleBase" id="RU366003"/>
    </source>
</evidence>
<dbReference type="CDD" id="cd12110">
    <property type="entry name" value="PHP_HisPPase_Hisj_like"/>
    <property type="match status" value="1"/>
</dbReference>
<evidence type="ECO:0000256" key="3">
    <source>
        <dbReference type="ARBA" id="ARBA00013085"/>
    </source>
</evidence>
<name>E1YII2_9BACT</name>
<protein>
    <recommendedName>
        <fullName evidence="3 8">Histidinol-phosphatase</fullName>
        <shortName evidence="8">HolPase</shortName>
        <ecNumber evidence="3 8">3.1.3.15</ecNumber>
    </recommendedName>
</protein>
<comment type="catalytic activity">
    <reaction evidence="7 8">
        <text>L-histidinol phosphate + H2O = L-histidinol + phosphate</text>
        <dbReference type="Rhea" id="RHEA:14465"/>
        <dbReference type="ChEBI" id="CHEBI:15377"/>
        <dbReference type="ChEBI" id="CHEBI:43474"/>
        <dbReference type="ChEBI" id="CHEBI:57699"/>
        <dbReference type="ChEBI" id="CHEBI:57980"/>
        <dbReference type="EC" id="3.1.3.15"/>
    </reaction>
</comment>
<evidence type="ECO:0000256" key="1">
    <source>
        <dbReference type="ARBA" id="ARBA00004970"/>
    </source>
</evidence>
<feature type="domain" description="PHP" evidence="9">
    <location>
        <begin position="13"/>
        <end position="202"/>
    </location>
</feature>
<dbReference type="NCBIfam" id="TIGR01856">
    <property type="entry name" value="hisJ_fam"/>
    <property type="match status" value="1"/>
</dbReference>
<evidence type="ECO:0000256" key="6">
    <source>
        <dbReference type="ARBA" id="ARBA00023102"/>
    </source>
</evidence>
<dbReference type="GO" id="GO:0004401">
    <property type="term" value="F:histidinol-phosphatase activity"/>
    <property type="evidence" value="ECO:0007669"/>
    <property type="project" value="UniProtKB-UniRule"/>
</dbReference>
<reference evidence="10" key="1">
    <citation type="journal article" date="2011" name="Environ. Microbiol.">
        <title>Genomic insights into the metabolic potential of the polycyclic aromatic hydrocarbon degrading sulfate-reducing Deltaproteobacterium N47.</title>
        <authorList>
            <person name="Bergmann F."/>
            <person name="Selesi D."/>
            <person name="Weinmaier T."/>
            <person name="Tischler P."/>
            <person name="Rattei T."/>
            <person name="Meckenstock R.U."/>
        </authorList>
    </citation>
    <scope>NUCLEOTIDE SEQUENCE</scope>
</reference>
<comment type="similarity">
    <text evidence="2 8">Belongs to the PHP hydrolase family. HisK subfamily.</text>
</comment>
<dbReference type="Gene3D" id="3.20.20.140">
    <property type="entry name" value="Metal-dependent hydrolases"/>
    <property type="match status" value="1"/>
</dbReference>
<sequence length="275" mass="31666">MNQESTNISCKIDYHIHTMLCNHARNGMEAYIKKAVLAGFDEICFLDHLTISEPGNRLSMALSEVPLYFQAVQNLKNRYRQVISIKTGLEIDYHPKYIKLIKDITESFSFDVIGSSLHFPGDVDVVSHKSDWSKGEHKTDHIYRLYFEYLDKMLDNDYFNFICHIDLMKKFGRDLPQCFEKEFDRLIKKIAIKNLVVEVNTSGYSHPANNAYPSFDILKKCFKSGIGITIGSDAHDPDDIGRNYEKVLPLVLSSGYKHVCGFTERKRHLVKISTI</sequence>
<dbReference type="EC" id="3.1.3.15" evidence="3 8"/>
<dbReference type="Pfam" id="PF02811">
    <property type="entry name" value="PHP"/>
    <property type="match status" value="1"/>
</dbReference>
<dbReference type="EMBL" id="FR695874">
    <property type="protein sequence ID" value="CBX30029.1"/>
    <property type="molecule type" value="Genomic_DNA"/>
</dbReference>
<dbReference type="InterPro" id="IPR010140">
    <property type="entry name" value="Histidinol_P_phosphatase_HisJ"/>
</dbReference>
<keyword evidence="4 8" id="KW-0028">Amino-acid biosynthesis</keyword>
<dbReference type="SUPFAM" id="SSF89550">
    <property type="entry name" value="PHP domain-like"/>
    <property type="match status" value="1"/>
</dbReference>
<dbReference type="PANTHER" id="PTHR21039:SF0">
    <property type="entry name" value="HISTIDINOL-PHOSPHATASE"/>
    <property type="match status" value="1"/>
</dbReference>
<dbReference type="InterPro" id="IPR016195">
    <property type="entry name" value="Pol/histidinol_Pase-like"/>
</dbReference>
<dbReference type="PANTHER" id="PTHR21039">
    <property type="entry name" value="HISTIDINOL PHOSPHATASE-RELATED"/>
    <property type="match status" value="1"/>
</dbReference>
<proteinExistence type="inferred from homology"/>
<keyword evidence="6 8" id="KW-0368">Histidine biosynthesis</keyword>
<dbReference type="NCBIfam" id="NF005596">
    <property type="entry name" value="PRK07328.1"/>
    <property type="match status" value="1"/>
</dbReference>